<name>H1HP84_9BACT</name>
<protein>
    <submittedName>
        <fullName evidence="2">Uncharacterized protein</fullName>
    </submittedName>
</protein>
<dbReference type="AlphaFoldDB" id="H1HP84"/>
<feature type="signal peptide" evidence="1">
    <location>
        <begin position="1"/>
        <end position="24"/>
    </location>
</feature>
<proteinExistence type="predicted"/>
<evidence type="ECO:0000256" key="1">
    <source>
        <dbReference type="SAM" id="SignalP"/>
    </source>
</evidence>
<dbReference type="Proteomes" id="UP000003167">
    <property type="component" value="Unassembled WGS sequence"/>
</dbReference>
<dbReference type="HOGENOM" id="CLU_986445_0_0_10"/>
<keyword evidence="1" id="KW-0732">Signal</keyword>
<dbReference type="STRING" id="999422.HMPREF9944_01978"/>
<reference evidence="2 3" key="1">
    <citation type="submission" date="2011-12" db="EMBL/GenBank/DDBJ databases">
        <title>The Genome Sequence of Prevotella maculosa OT 289.</title>
        <authorList>
            <consortium name="The Broad Institute Genome Sequencing Platform"/>
            <person name="Earl A."/>
            <person name="Ward D."/>
            <person name="Feldgarden M."/>
            <person name="Gevers D."/>
            <person name="Izard J."/>
            <person name="Blanton J.M."/>
            <person name="Mathney J."/>
            <person name="Tanner A.C."/>
            <person name="Dewhirst F.E."/>
            <person name="Young S.K."/>
            <person name="Zeng Q."/>
            <person name="Gargeya S."/>
            <person name="Fitzgerald M."/>
            <person name="Haas B."/>
            <person name="Abouelleil A."/>
            <person name="Alvarado L."/>
            <person name="Arachchi H.M."/>
            <person name="Berlin A."/>
            <person name="Chapman S.B."/>
            <person name="Gearin G."/>
            <person name="Goldberg J."/>
            <person name="Griggs A."/>
            <person name="Gujja S."/>
            <person name="Hansen M."/>
            <person name="Heiman D."/>
            <person name="Howarth C."/>
            <person name="Larimer J."/>
            <person name="Lui A."/>
            <person name="MacDonald P.J.P."/>
            <person name="McCowen C."/>
            <person name="Montmayeur A."/>
            <person name="Murphy C."/>
            <person name="Neiman D."/>
            <person name="Pearson M."/>
            <person name="Priest M."/>
            <person name="Roberts A."/>
            <person name="Saif S."/>
            <person name="Shea T."/>
            <person name="Sisk P."/>
            <person name="Stolte C."/>
            <person name="Sykes S."/>
            <person name="Wortman J."/>
            <person name="Nusbaum C."/>
            <person name="Birren B."/>
        </authorList>
    </citation>
    <scope>NUCLEOTIDE SEQUENCE [LARGE SCALE GENOMIC DNA]</scope>
    <source>
        <strain evidence="2 3">OT 289</strain>
    </source>
</reference>
<dbReference type="PATRIC" id="fig|999422.3.peg.2082"/>
<dbReference type="EMBL" id="AGEK01000034">
    <property type="protein sequence ID" value="EHO68016.1"/>
    <property type="molecule type" value="Genomic_DNA"/>
</dbReference>
<gene>
    <name evidence="2" type="ORF">HMPREF9944_01978</name>
</gene>
<dbReference type="OrthoDB" id="1080622at2"/>
<sequence length="282" mass="30699">MKKNTLFTVLLALTGMMWTTSVQAQKVIVKGDEITEDGSFTPHGGTGTVTWNKATATLTLDNVNLPNTNSTFLRFEDMPLVKIVLVGNNLVNCRWQALYMKDCDVEFSGSGSLTVRSKLETAMQQNLSAPHTLTIKDCKFDVQGEKRSLLGAEKGGNKCLTLVIDNATVKAKGFTNGGSAMSGIANLKAYQLKNCHIATPGVKFGMRPYLTYYELIDDNDQVYPGEVTIVPDNTTGISEVVTSGDATVKAIYTPDGRQLQKMQRGLNIVKMSDGTTKKVVQQ</sequence>
<feature type="chain" id="PRO_5003551625" evidence="1">
    <location>
        <begin position="25"/>
        <end position="282"/>
    </location>
</feature>
<organism evidence="2 3">
    <name type="scientific">Segatella maculosa OT 289</name>
    <dbReference type="NCBI Taxonomy" id="999422"/>
    <lineage>
        <taxon>Bacteria</taxon>
        <taxon>Pseudomonadati</taxon>
        <taxon>Bacteroidota</taxon>
        <taxon>Bacteroidia</taxon>
        <taxon>Bacteroidales</taxon>
        <taxon>Prevotellaceae</taxon>
        <taxon>Segatella</taxon>
    </lineage>
</organism>
<dbReference type="RefSeq" id="WP_008566013.1">
    <property type="nucleotide sequence ID" value="NZ_JH594507.1"/>
</dbReference>
<evidence type="ECO:0000313" key="2">
    <source>
        <dbReference type="EMBL" id="EHO68016.1"/>
    </source>
</evidence>
<comment type="caution">
    <text evidence="2">The sequence shown here is derived from an EMBL/GenBank/DDBJ whole genome shotgun (WGS) entry which is preliminary data.</text>
</comment>
<evidence type="ECO:0000313" key="3">
    <source>
        <dbReference type="Proteomes" id="UP000003167"/>
    </source>
</evidence>
<keyword evidence="3" id="KW-1185">Reference proteome</keyword>
<accession>H1HP84</accession>